<dbReference type="STRING" id="463025.BAU08_05645"/>
<dbReference type="AlphaFoldDB" id="A0A193FU75"/>
<dbReference type="Proteomes" id="UP000092213">
    <property type="component" value="Chromosome"/>
</dbReference>
<sequence length="141" mass="15414">MNEEDAVEYVRVDAANPAQRDAPTDAPLSGKWHHGNGILCCGSLRIAAIDIDTQPAEAVQAEILDWMCARLNAPAQDAERERQQGGGDAELLDFLADPDQNIAQVVLPIECVTQNMDSMRMAIRAAMGIWRAQRAEGETQK</sequence>
<organism evidence="1 2">
    <name type="scientific">Bordetella bronchialis</name>
    <dbReference type="NCBI Taxonomy" id="463025"/>
    <lineage>
        <taxon>Bacteria</taxon>
        <taxon>Pseudomonadati</taxon>
        <taxon>Pseudomonadota</taxon>
        <taxon>Betaproteobacteria</taxon>
        <taxon>Burkholderiales</taxon>
        <taxon>Alcaligenaceae</taxon>
        <taxon>Bordetella</taxon>
    </lineage>
</organism>
<proteinExistence type="predicted"/>
<protein>
    <submittedName>
        <fullName evidence="1">Uncharacterized protein</fullName>
    </submittedName>
</protein>
<reference evidence="1 2" key="1">
    <citation type="submission" date="2016-06" db="EMBL/GenBank/DDBJ databases">
        <title>Complete genome sequences of Bordetella bronchialis and Bordetella flabilis.</title>
        <authorList>
            <person name="LiPuma J.J."/>
            <person name="Spilker T."/>
        </authorList>
    </citation>
    <scope>NUCLEOTIDE SEQUENCE [LARGE SCALE GENOMIC DNA]</scope>
    <source>
        <strain evidence="1 2">AU17976</strain>
    </source>
</reference>
<dbReference type="EMBL" id="CP016171">
    <property type="protein sequence ID" value="ANN70883.1"/>
    <property type="molecule type" value="Genomic_DNA"/>
</dbReference>
<evidence type="ECO:0000313" key="2">
    <source>
        <dbReference type="Proteomes" id="UP000092213"/>
    </source>
</evidence>
<accession>A0A193FU75</accession>
<evidence type="ECO:0000313" key="1">
    <source>
        <dbReference type="EMBL" id="ANN70883.1"/>
    </source>
</evidence>
<gene>
    <name evidence="1" type="ORF">BAU08_05645</name>
</gene>
<name>A0A193FU75_9BORD</name>